<gene>
    <name evidence="1" type="ORF">PG994_012689</name>
</gene>
<dbReference type="InterPro" id="IPR011990">
    <property type="entry name" value="TPR-like_helical_dom_sf"/>
</dbReference>
<dbReference type="SUPFAM" id="SSF48452">
    <property type="entry name" value="TPR-like"/>
    <property type="match status" value="1"/>
</dbReference>
<reference evidence="1 2" key="1">
    <citation type="submission" date="2023-01" db="EMBL/GenBank/DDBJ databases">
        <title>Analysis of 21 Apiospora genomes using comparative genomics revels a genus with tremendous synthesis potential of carbohydrate active enzymes and secondary metabolites.</title>
        <authorList>
            <person name="Sorensen T."/>
        </authorList>
    </citation>
    <scope>NUCLEOTIDE SEQUENCE [LARGE SCALE GENOMIC DNA]</scope>
    <source>
        <strain evidence="1 2">CBS 135458</strain>
    </source>
</reference>
<dbReference type="InterPro" id="IPR010323">
    <property type="entry name" value="DUF924"/>
</dbReference>
<dbReference type="GeneID" id="92097161"/>
<accession>A0ABR1TCZ0</accession>
<sequence length="179" mass="20329">MSYFARSLFRATKVFQSRPPGPTAYPSNIRHYSSFTPKRSITTTVNVNPDVQRVLTFWFDRNPIEWIIAPEGLDDQIKTDFGDLVLQARRDELDDWITASPESSVALVVLLDQFCRNLFRGNPRGLLGRRQGPGRGHPGHRPRLRQARHVLPGVRFLHGAAEQRDPDLGDCRALSLGRD</sequence>
<evidence type="ECO:0008006" key="3">
    <source>
        <dbReference type="Google" id="ProtNLM"/>
    </source>
</evidence>
<dbReference type="Proteomes" id="UP001480595">
    <property type="component" value="Unassembled WGS sequence"/>
</dbReference>
<dbReference type="Pfam" id="PF06041">
    <property type="entry name" value="DUF924"/>
    <property type="match status" value="1"/>
</dbReference>
<evidence type="ECO:0000313" key="2">
    <source>
        <dbReference type="Proteomes" id="UP001480595"/>
    </source>
</evidence>
<dbReference type="EMBL" id="JAQQWL010000012">
    <property type="protein sequence ID" value="KAK8043851.1"/>
    <property type="molecule type" value="Genomic_DNA"/>
</dbReference>
<name>A0ABR1TCZ0_9PEZI</name>
<comment type="caution">
    <text evidence="1">The sequence shown here is derived from an EMBL/GenBank/DDBJ whole genome shotgun (WGS) entry which is preliminary data.</text>
</comment>
<proteinExistence type="predicted"/>
<protein>
    <recommendedName>
        <fullName evidence="3">DUF924-domain-containing protein</fullName>
    </recommendedName>
</protein>
<evidence type="ECO:0000313" key="1">
    <source>
        <dbReference type="EMBL" id="KAK8043851.1"/>
    </source>
</evidence>
<dbReference type="RefSeq" id="XP_066710246.1">
    <property type="nucleotide sequence ID" value="XM_066864098.1"/>
</dbReference>
<dbReference type="Gene3D" id="1.20.58.320">
    <property type="entry name" value="TPR-like"/>
    <property type="match status" value="1"/>
</dbReference>
<keyword evidence="2" id="KW-1185">Reference proteome</keyword>
<organism evidence="1 2">
    <name type="scientific">Apiospora phragmitis</name>
    <dbReference type="NCBI Taxonomy" id="2905665"/>
    <lineage>
        <taxon>Eukaryota</taxon>
        <taxon>Fungi</taxon>
        <taxon>Dikarya</taxon>
        <taxon>Ascomycota</taxon>
        <taxon>Pezizomycotina</taxon>
        <taxon>Sordariomycetes</taxon>
        <taxon>Xylariomycetidae</taxon>
        <taxon>Amphisphaeriales</taxon>
        <taxon>Apiosporaceae</taxon>
        <taxon>Apiospora</taxon>
    </lineage>
</organism>